<gene>
    <name evidence="1" type="ORF">DSO57_1003263</name>
</gene>
<evidence type="ECO:0000313" key="1">
    <source>
        <dbReference type="EMBL" id="KAJ9063131.1"/>
    </source>
</evidence>
<dbReference type="EMBL" id="QTSX02004978">
    <property type="protein sequence ID" value="KAJ9063131.1"/>
    <property type="molecule type" value="Genomic_DNA"/>
</dbReference>
<protein>
    <submittedName>
        <fullName evidence="1">Uncharacterized protein</fullName>
    </submittedName>
</protein>
<reference evidence="1" key="1">
    <citation type="submission" date="2022-04" db="EMBL/GenBank/DDBJ databases">
        <title>Genome of the entomopathogenic fungus Entomophthora muscae.</title>
        <authorList>
            <person name="Elya C."/>
            <person name="Lovett B.R."/>
            <person name="Lee E."/>
            <person name="Macias A.M."/>
            <person name="Hajek A.E."/>
            <person name="De Bivort B.L."/>
            <person name="Kasson M.T."/>
            <person name="De Fine Licht H.H."/>
            <person name="Stajich J.E."/>
        </authorList>
    </citation>
    <scope>NUCLEOTIDE SEQUENCE</scope>
    <source>
        <strain evidence="1">Berkeley</strain>
    </source>
</reference>
<organism evidence="1 2">
    <name type="scientific">Entomophthora muscae</name>
    <dbReference type="NCBI Taxonomy" id="34485"/>
    <lineage>
        <taxon>Eukaryota</taxon>
        <taxon>Fungi</taxon>
        <taxon>Fungi incertae sedis</taxon>
        <taxon>Zoopagomycota</taxon>
        <taxon>Entomophthoromycotina</taxon>
        <taxon>Entomophthoromycetes</taxon>
        <taxon>Entomophthorales</taxon>
        <taxon>Entomophthoraceae</taxon>
        <taxon>Entomophthora</taxon>
    </lineage>
</organism>
<evidence type="ECO:0000313" key="2">
    <source>
        <dbReference type="Proteomes" id="UP001165960"/>
    </source>
</evidence>
<proteinExistence type="predicted"/>
<keyword evidence="2" id="KW-1185">Reference proteome</keyword>
<comment type="caution">
    <text evidence="1">The sequence shown here is derived from an EMBL/GenBank/DDBJ whole genome shotgun (WGS) entry which is preliminary data.</text>
</comment>
<accession>A0ACC2SLM4</accession>
<sequence>MVNKASLKYILNHQTIKRTPPQGLRMTFRIVQAPVVRSRRKFFEVYRIYSCGYMGCKKSYGTLNHLNTHVRVKRHGKKREPIDFSHQRKSV</sequence>
<name>A0ACC2SLM4_9FUNG</name>
<dbReference type="Proteomes" id="UP001165960">
    <property type="component" value="Unassembled WGS sequence"/>
</dbReference>